<feature type="region of interest" description="Disordered" evidence="1">
    <location>
        <begin position="58"/>
        <end position="81"/>
    </location>
</feature>
<feature type="region of interest" description="Disordered" evidence="1">
    <location>
        <begin position="122"/>
        <end position="145"/>
    </location>
</feature>
<organism evidence="2 3">
    <name type="scientific">Aplysia californica</name>
    <name type="common">California sea hare</name>
    <dbReference type="NCBI Taxonomy" id="6500"/>
    <lineage>
        <taxon>Eukaryota</taxon>
        <taxon>Metazoa</taxon>
        <taxon>Spiralia</taxon>
        <taxon>Lophotrochozoa</taxon>
        <taxon>Mollusca</taxon>
        <taxon>Gastropoda</taxon>
        <taxon>Heterobranchia</taxon>
        <taxon>Euthyneura</taxon>
        <taxon>Tectipleura</taxon>
        <taxon>Aplysiida</taxon>
        <taxon>Aplysioidea</taxon>
        <taxon>Aplysiidae</taxon>
        <taxon>Aplysia</taxon>
    </lineage>
</organism>
<evidence type="ECO:0000256" key="1">
    <source>
        <dbReference type="SAM" id="MobiDB-lite"/>
    </source>
</evidence>
<accession>A0ABM0K255</accession>
<evidence type="ECO:0000313" key="3">
    <source>
        <dbReference type="RefSeq" id="XP_005106967.1"/>
    </source>
</evidence>
<dbReference type="GeneID" id="101855589"/>
<proteinExistence type="predicted"/>
<reference evidence="3 4" key="1">
    <citation type="submission" date="2025-05" db="UniProtKB">
        <authorList>
            <consortium name="RefSeq"/>
        </authorList>
    </citation>
    <scope>IDENTIFICATION</scope>
</reference>
<evidence type="ECO:0000313" key="2">
    <source>
        <dbReference type="Proteomes" id="UP000694888"/>
    </source>
</evidence>
<feature type="compositionally biased region" description="Basic and acidic residues" evidence="1">
    <location>
        <begin position="62"/>
        <end position="72"/>
    </location>
</feature>
<keyword evidence="2" id="KW-1185">Reference proteome</keyword>
<dbReference type="RefSeq" id="XP_005106967.1">
    <property type="nucleotide sequence ID" value="XM_005106910.2"/>
</dbReference>
<evidence type="ECO:0000313" key="4">
    <source>
        <dbReference type="RefSeq" id="XP_005106968.1"/>
    </source>
</evidence>
<dbReference type="RefSeq" id="XP_005106968.1">
    <property type="nucleotide sequence ID" value="XM_005106911.2"/>
</dbReference>
<dbReference type="Proteomes" id="UP000694888">
    <property type="component" value="Unplaced"/>
</dbReference>
<gene>
    <name evidence="3 4" type="primary">LOC101855589</name>
</gene>
<sequence>MPFHREWAWYNIYYPNPDAAICRLETEDAEWNRLTRWRDFDWYQCGANEVRKIHTNRGSVRASDKATTKRPELLPPAGMPSETHARVHPGFHFELYYRLLQERETLVRCGQLPQELPGPYPTHALPYGPRQSTSDCSVRGHRRNY</sequence>
<protein>
    <submittedName>
        <fullName evidence="3 4">Uncharacterized protein LOC101855589</fullName>
    </submittedName>
</protein>
<name>A0ABM0K255_APLCA</name>